<organism evidence="4 5">
    <name type="scientific">Pseudidiomarina fusca</name>
    <dbReference type="NCBI Taxonomy" id="2965078"/>
    <lineage>
        <taxon>Bacteria</taxon>
        <taxon>Pseudomonadati</taxon>
        <taxon>Pseudomonadota</taxon>
        <taxon>Gammaproteobacteria</taxon>
        <taxon>Alteromonadales</taxon>
        <taxon>Idiomarinaceae</taxon>
        <taxon>Pseudidiomarina</taxon>
    </lineage>
</organism>
<proteinExistence type="predicted"/>
<sequence length="293" mass="32078">MHLAHIPTPPIGGDELPGSGAIMRPALAKILAEKTRQAGTNVKLGITFSKLENSENGVVVTFSDGTSANYDLVVGSDGLLSQVRKAVFPNAQPPEYIGQGVWRAVLPRLPEVNNTMMWVSQHLKVGVNPMSADSMYLFLTENRVNNDFIEPSTFLSGLKELLKAFPAPLVQQMASMLNETSLIQYRPLERVLMPAPWYKNRIVLIGDAVHATTPHLASGACIGIEDALVLAEELATKHTAELALASFQKRRYERCKMVVENSGRLAQIEIEGGNKEEHTQIMRSSLQALAQPI</sequence>
<dbReference type="Proteomes" id="UP001305027">
    <property type="component" value="Unassembled WGS sequence"/>
</dbReference>
<dbReference type="InterPro" id="IPR002938">
    <property type="entry name" value="FAD-bd"/>
</dbReference>
<evidence type="ECO:0000256" key="2">
    <source>
        <dbReference type="ARBA" id="ARBA00023033"/>
    </source>
</evidence>
<protein>
    <submittedName>
        <fullName evidence="4">FAD-dependent oxidoreductase</fullName>
    </submittedName>
</protein>
<dbReference type="EMBL" id="JANFPJ010000001">
    <property type="protein sequence ID" value="MDT7524572.1"/>
    <property type="molecule type" value="Genomic_DNA"/>
</dbReference>
<dbReference type="PANTHER" id="PTHR13789">
    <property type="entry name" value="MONOOXYGENASE"/>
    <property type="match status" value="1"/>
</dbReference>
<dbReference type="InterPro" id="IPR036188">
    <property type="entry name" value="FAD/NAD-bd_sf"/>
</dbReference>
<dbReference type="SUPFAM" id="SSF51905">
    <property type="entry name" value="FAD/NAD(P)-binding domain"/>
    <property type="match status" value="1"/>
</dbReference>
<reference evidence="4 5" key="1">
    <citation type="submission" date="2022-07" db="EMBL/GenBank/DDBJ databases">
        <title>Pseudidiomarina sp. nov, a marine bacterium isolated from Pacific Ocean.</title>
        <authorList>
            <person name="Wang Y."/>
        </authorList>
    </citation>
    <scope>NUCLEOTIDE SEQUENCE [LARGE SCALE GENOMIC DNA]</scope>
    <source>
        <strain evidence="4 5">GXY010</strain>
    </source>
</reference>
<name>A0ABU3KTD1_9GAMM</name>
<evidence type="ECO:0000259" key="3">
    <source>
        <dbReference type="Pfam" id="PF01494"/>
    </source>
</evidence>
<accession>A0ABU3KTD1</accession>
<keyword evidence="2" id="KW-0503">Monooxygenase</keyword>
<dbReference type="InterPro" id="IPR050493">
    <property type="entry name" value="FAD-dep_Monooxygenase_BioMet"/>
</dbReference>
<keyword evidence="1" id="KW-0560">Oxidoreductase</keyword>
<feature type="domain" description="FAD-binding" evidence="3">
    <location>
        <begin position="26"/>
        <end position="262"/>
    </location>
</feature>
<evidence type="ECO:0000313" key="5">
    <source>
        <dbReference type="Proteomes" id="UP001305027"/>
    </source>
</evidence>
<keyword evidence="5" id="KW-1185">Reference proteome</keyword>
<dbReference type="Pfam" id="PF01494">
    <property type="entry name" value="FAD_binding_3"/>
    <property type="match status" value="1"/>
</dbReference>
<dbReference type="NCBIfam" id="NF005313">
    <property type="entry name" value="PRK06847.1"/>
    <property type="match status" value="1"/>
</dbReference>
<dbReference type="PANTHER" id="PTHR13789:SF309">
    <property type="entry name" value="PUTATIVE (AFU_ORTHOLOGUE AFUA_6G14510)-RELATED"/>
    <property type="match status" value="1"/>
</dbReference>
<dbReference type="Gene3D" id="3.50.50.60">
    <property type="entry name" value="FAD/NAD(P)-binding domain"/>
    <property type="match status" value="1"/>
</dbReference>
<evidence type="ECO:0000256" key="1">
    <source>
        <dbReference type="ARBA" id="ARBA00023002"/>
    </source>
</evidence>
<dbReference type="PRINTS" id="PR00420">
    <property type="entry name" value="RNGMNOXGNASE"/>
</dbReference>
<gene>
    <name evidence="4" type="ORF">NOG12_00455</name>
</gene>
<comment type="caution">
    <text evidence="4">The sequence shown here is derived from an EMBL/GenBank/DDBJ whole genome shotgun (WGS) entry which is preliminary data.</text>
</comment>
<evidence type="ECO:0000313" key="4">
    <source>
        <dbReference type="EMBL" id="MDT7524572.1"/>
    </source>
</evidence>